<gene>
    <name evidence="3" type="ORF">FRX48_06091</name>
</gene>
<feature type="compositionally biased region" description="Low complexity" evidence="1">
    <location>
        <begin position="140"/>
        <end position="159"/>
    </location>
</feature>
<feature type="region of interest" description="Disordered" evidence="1">
    <location>
        <begin position="130"/>
        <end position="159"/>
    </location>
</feature>
<reference evidence="3 6" key="3">
    <citation type="submission" date="2019-09" db="EMBL/GenBank/DDBJ databases">
        <title>The hologenome of the rock-dwelling lichen Lasallia pustulata.</title>
        <authorList>
            <person name="Greshake Tzovaras B."/>
            <person name="Segers F."/>
            <person name="Bicker A."/>
            <person name="Dal Grande F."/>
            <person name="Otte J."/>
            <person name="Hankeln T."/>
            <person name="Schmitt I."/>
            <person name="Ebersberger I."/>
        </authorList>
    </citation>
    <scope>NUCLEOTIDE SEQUENCE [LARGE SCALE GENOMIC DNA]</scope>
    <source>
        <strain evidence="3">A1-1</strain>
    </source>
</reference>
<evidence type="ECO:0000313" key="5">
    <source>
        <dbReference type="Proteomes" id="UP000192927"/>
    </source>
</evidence>
<keyword evidence="5" id="KW-1185">Reference proteome</keyword>
<dbReference type="OrthoDB" id="4776947at2759"/>
<evidence type="ECO:0008006" key="7">
    <source>
        <dbReference type="Google" id="ProtNLM"/>
    </source>
</evidence>
<evidence type="ECO:0000313" key="4">
    <source>
        <dbReference type="EMBL" id="SLM40855.1"/>
    </source>
</evidence>
<proteinExistence type="predicted"/>
<reference evidence="4" key="2">
    <citation type="submission" date="2017-03" db="EMBL/GenBank/DDBJ databases">
        <authorList>
            <person name="Afonso C.L."/>
            <person name="Miller P.J."/>
            <person name="Scott M.A."/>
            <person name="Spackman E."/>
            <person name="Goraichik I."/>
            <person name="Dimitrov K.M."/>
            <person name="Suarez D.L."/>
            <person name="Swayne D.E."/>
        </authorList>
    </citation>
    <scope>NUCLEOTIDE SEQUENCE [LARGE SCALE GENOMIC DNA]</scope>
</reference>
<dbReference type="AlphaFoldDB" id="A0A1W5DCX2"/>
<dbReference type="EMBL" id="VXIT01000009">
    <property type="protein sequence ID" value="KAA6410668.1"/>
    <property type="molecule type" value="Genomic_DNA"/>
</dbReference>
<sequence>MFAKATLLLALFAASAHLAVAAPPACLLAAVNTEPDPSNQTTVCGADASRVEAQIQNLCGNNTGAAMSAFSSACSEAGHTVPTASASKSGSSSTSVTTSSAGDSTIASSSGDSTITSSITVASTLGASGSATTGVPLDPASGGKATSSSSGSSTSTGGSPRATFGSFAAAVIAAAGLAIGV</sequence>
<dbReference type="Proteomes" id="UP000324767">
    <property type="component" value="Unassembled WGS sequence"/>
</dbReference>
<feature type="signal peptide" evidence="2">
    <location>
        <begin position="1"/>
        <end position="21"/>
    </location>
</feature>
<name>A0A1W5DCX2_9LECA</name>
<evidence type="ECO:0000313" key="6">
    <source>
        <dbReference type="Proteomes" id="UP000324767"/>
    </source>
</evidence>
<evidence type="ECO:0000256" key="1">
    <source>
        <dbReference type="SAM" id="MobiDB-lite"/>
    </source>
</evidence>
<organism evidence="4 5">
    <name type="scientific">Lasallia pustulata</name>
    <dbReference type="NCBI Taxonomy" id="136370"/>
    <lineage>
        <taxon>Eukaryota</taxon>
        <taxon>Fungi</taxon>
        <taxon>Dikarya</taxon>
        <taxon>Ascomycota</taxon>
        <taxon>Pezizomycotina</taxon>
        <taxon>Lecanoromycetes</taxon>
        <taxon>OSLEUM clade</taxon>
        <taxon>Umbilicariomycetidae</taxon>
        <taxon>Umbilicariales</taxon>
        <taxon>Umbilicariaceae</taxon>
        <taxon>Lasallia</taxon>
    </lineage>
</organism>
<evidence type="ECO:0000256" key="2">
    <source>
        <dbReference type="SAM" id="SignalP"/>
    </source>
</evidence>
<protein>
    <recommendedName>
        <fullName evidence="7">Gpi anchored cell wall</fullName>
    </recommendedName>
</protein>
<evidence type="ECO:0000313" key="3">
    <source>
        <dbReference type="EMBL" id="KAA6410668.1"/>
    </source>
</evidence>
<feature type="compositionally biased region" description="Low complexity" evidence="1">
    <location>
        <begin position="83"/>
        <end position="113"/>
    </location>
</feature>
<dbReference type="EMBL" id="FWEW01003742">
    <property type="protein sequence ID" value="SLM40855.1"/>
    <property type="molecule type" value="Genomic_DNA"/>
</dbReference>
<reference evidence="5" key="1">
    <citation type="submission" date="2017-03" db="EMBL/GenBank/DDBJ databases">
        <authorList>
            <person name="Sharma R."/>
            <person name="Thines M."/>
        </authorList>
    </citation>
    <scope>NUCLEOTIDE SEQUENCE [LARGE SCALE GENOMIC DNA]</scope>
</reference>
<accession>A0A1W5DCX2</accession>
<feature type="region of interest" description="Disordered" evidence="1">
    <location>
        <begin position="81"/>
        <end position="113"/>
    </location>
</feature>
<feature type="chain" id="PRO_5044566995" description="Gpi anchored cell wall" evidence="2">
    <location>
        <begin position="22"/>
        <end position="181"/>
    </location>
</feature>
<keyword evidence="2" id="KW-0732">Signal</keyword>
<dbReference type="Proteomes" id="UP000192927">
    <property type="component" value="Unassembled WGS sequence"/>
</dbReference>